<sequence>MKEQTTTNYRIIADPDEIQQLRDDKKIHSWLCGPDSEDHVEFVLNWNGVNYMFTATQEQIDQIQAENVPRAEALLVLAFTFMRFNNAIYNALHNI</sequence>
<organism evidence="1 2">
    <name type="scientific">Candidatus Cerribacteria bacterium 'Amazon FNV 2010 28 9'</name>
    <dbReference type="NCBI Taxonomy" id="2081795"/>
    <lineage>
        <taxon>Bacteria</taxon>
        <taxon>Candidatus Cerribacteria</taxon>
    </lineage>
</organism>
<reference evidence="1 2" key="1">
    <citation type="submission" date="2018-02" db="EMBL/GenBank/DDBJ databases">
        <title>Genomic Reconstructions from Amazon Rainforest and Pasture Soil Reveal Novel Insights into the Physiology of Candidate Phyla in Tropical Sites.</title>
        <authorList>
            <person name="Kroeger M.E."/>
            <person name="Delmont T."/>
            <person name="Eren A.M."/>
            <person name="Guo J."/>
            <person name="Meyer K.M."/>
            <person name="Khan K."/>
            <person name="Rodrigues J.L.M."/>
            <person name="Bohannan B.J.M."/>
            <person name="Tringe S."/>
            <person name="Borges C.D."/>
            <person name="Tiedje J."/>
            <person name="Tsai S.M."/>
            <person name="Nusslein K."/>
        </authorList>
    </citation>
    <scope>NUCLEOTIDE SEQUENCE [LARGE SCALE GENOMIC DNA]</scope>
    <source>
        <strain evidence="1">Amazon FNV 2010 28 9</strain>
    </source>
</reference>
<evidence type="ECO:0000313" key="2">
    <source>
        <dbReference type="Proteomes" id="UP000246104"/>
    </source>
</evidence>
<evidence type="ECO:0000313" key="1">
    <source>
        <dbReference type="EMBL" id="PWU23051.1"/>
    </source>
</evidence>
<dbReference type="EMBL" id="PSRQ01000047">
    <property type="protein sequence ID" value="PWU23051.1"/>
    <property type="molecule type" value="Genomic_DNA"/>
</dbReference>
<gene>
    <name evidence="1" type="ORF">C5B42_04250</name>
</gene>
<comment type="caution">
    <text evidence="1">The sequence shown here is derived from an EMBL/GenBank/DDBJ whole genome shotgun (WGS) entry which is preliminary data.</text>
</comment>
<proteinExistence type="predicted"/>
<accession>A0A317JNK0</accession>
<protein>
    <submittedName>
        <fullName evidence="1">Uncharacterized protein</fullName>
    </submittedName>
</protein>
<dbReference type="AlphaFoldDB" id="A0A317JNK0"/>
<dbReference type="Proteomes" id="UP000246104">
    <property type="component" value="Unassembled WGS sequence"/>
</dbReference>
<name>A0A317JNK0_9BACT</name>